<gene>
    <name evidence="2" type="ORF">BDP55DRAFT_710392</name>
</gene>
<dbReference type="Proteomes" id="UP001224890">
    <property type="component" value="Unassembled WGS sequence"/>
</dbReference>
<dbReference type="AlphaFoldDB" id="A0AAJ0F1I2"/>
<organism evidence="2 3">
    <name type="scientific">Colletotrichum godetiae</name>
    <dbReference type="NCBI Taxonomy" id="1209918"/>
    <lineage>
        <taxon>Eukaryota</taxon>
        <taxon>Fungi</taxon>
        <taxon>Dikarya</taxon>
        <taxon>Ascomycota</taxon>
        <taxon>Pezizomycotina</taxon>
        <taxon>Sordariomycetes</taxon>
        <taxon>Hypocreomycetidae</taxon>
        <taxon>Glomerellales</taxon>
        <taxon>Glomerellaceae</taxon>
        <taxon>Colletotrichum</taxon>
        <taxon>Colletotrichum acutatum species complex</taxon>
    </lineage>
</organism>
<keyword evidence="3" id="KW-1185">Reference proteome</keyword>
<sequence length="165" mass="17999">MTGGLTRRQQASVTRAWGKKRALLPCNLHRLSVRIGIKGRVLASSSQTRQELSDPPCEIPRPHVCSRYHGHGHGKRSGQLDAEARSSCRCSMPGVVSGPCGQGSLVPALQCFPTVCLSNIQPPFEWHKLVSRSSRDQGQDWRLELSIGGTSVPPTSRPGTRQILL</sequence>
<protein>
    <submittedName>
        <fullName evidence="2">Uncharacterized protein</fullName>
    </submittedName>
</protein>
<feature type="compositionally biased region" description="Polar residues" evidence="1">
    <location>
        <begin position="148"/>
        <end position="159"/>
    </location>
</feature>
<dbReference type="RefSeq" id="XP_060435416.1">
    <property type="nucleotide sequence ID" value="XM_060578152.1"/>
</dbReference>
<proteinExistence type="predicted"/>
<name>A0AAJ0F1I2_9PEZI</name>
<dbReference type="EMBL" id="JAHMHR010000003">
    <property type="protein sequence ID" value="KAK1699659.1"/>
    <property type="molecule type" value="Genomic_DNA"/>
</dbReference>
<dbReference type="GeneID" id="85462678"/>
<reference evidence="2" key="1">
    <citation type="submission" date="2021-06" db="EMBL/GenBank/DDBJ databases">
        <title>Comparative genomics, transcriptomics and evolutionary studies reveal genomic signatures of adaptation to plant cell wall in hemibiotrophic fungi.</title>
        <authorList>
            <consortium name="DOE Joint Genome Institute"/>
            <person name="Baroncelli R."/>
            <person name="Diaz J.F."/>
            <person name="Benocci T."/>
            <person name="Peng M."/>
            <person name="Battaglia E."/>
            <person name="Haridas S."/>
            <person name="Andreopoulos W."/>
            <person name="Labutti K."/>
            <person name="Pangilinan J."/>
            <person name="Floch G.L."/>
            <person name="Makela M.R."/>
            <person name="Henrissat B."/>
            <person name="Grigoriev I.V."/>
            <person name="Crouch J.A."/>
            <person name="De Vries R.P."/>
            <person name="Sukno S.A."/>
            <person name="Thon M.R."/>
        </authorList>
    </citation>
    <scope>NUCLEOTIDE SEQUENCE</scope>
    <source>
        <strain evidence="2">CBS 193.32</strain>
    </source>
</reference>
<accession>A0AAJ0F1I2</accession>
<feature type="region of interest" description="Disordered" evidence="1">
    <location>
        <begin position="146"/>
        <end position="165"/>
    </location>
</feature>
<evidence type="ECO:0000256" key="1">
    <source>
        <dbReference type="SAM" id="MobiDB-lite"/>
    </source>
</evidence>
<comment type="caution">
    <text evidence="2">The sequence shown here is derived from an EMBL/GenBank/DDBJ whole genome shotgun (WGS) entry which is preliminary data.</text>
</comment>
<evidence type="ECO:0000313" key="2">
    <source>
        <dbReference type="EMBL" id="KAK1699659.1"/>
    </source>
</evidence>
<evidence type="ECO:0000313" key="3">
    <source>
        <dbReference type="Proteomes" id="UP001224890"/>
    </source>
</evidence>